<dbReference type="AlphaFoldDB" id="A0A8E2ESJ9"/>
<dbReference type="OrthoDB" id="10003767at2759"/>
<reference evidence="1 2" key="1">
    <citation type="journal article" date="2016" name="Nat. Commun.">
        <title>Ectomycorrhizal ecology is imprinted in the genome of the dominant symbiotic fungus Cenococcum geophilum.</title>
        <authorList>
            <consortium name="DOE Joint Genome Institute"/>
            <person name="Peter M."/>
            <person name="Kohler A."/>
            <person name="Ohm R.A."/>
            <person name="Kuo A."/>
            <person name="Krutzmann J."/>
            <person name="Morin E."/>
            <person name="Arend M."/>
            <person name="Barry K.W."/>
            <person name="Binder M."/>
            <person name="Choi C."/>
            <person name="Clum A."/>
            <person name="Copeland A."/>
            <person name="Grisel N."/>
            <person name="Haridas S."/>
            <person name="Kipfer T."/>
            <person name="LaButti K."/>
            <person name="Lindquist E."/>
            <person name="Lipzen A."/>
            <person name="Maire R."/>
            <person name="Meier B."/>
            <person name="Mihaltcheva S."/>
            <person name="Molinier V."/>
            <person name="Murat C."/>
            <person name="Poggeler S."/>
            <person name="Quandt C.A."/>
            <person name="Sperisen C."/>
            <person name="Tritt A."/>
            <person name="Tisserant E."/>
            <person name="Crous P.W."/>
            <person name="Henrissat B."/>
            <person name="Nehls U."/>
            <person name="Egli S."/>
            <person name="Spatafora J.W."/>
            <person name="Grigoriev I.V."/>
            <person name="Martin F.M."/>
        </authorList>
    </citation>
    <scope>NUCLEOTIDE SEQUENCE [LARGE SCALE GENOMIC DNA]</scope>
    <source>
        <strain evidence="1 2">CBS 207.34</strain>
    </source>
</reference>
<dbReference type="Proteomes" id="UP000250140">
    <property type="component" value="Unassembled WGS sequence"/>
</dbReference>
<sequence>FECVYREFSNYVKADPTEHTTNLENYIKIASSLILKERETRCPLSRHPDLRPPSVLISDGFRIVRMIDWQHCLTVRLFSQAGVLKNFRDYDGD</sequence>
<feature type="non-terminal residue" evidence="1">
    <location>
        <position position="1"/>
    </location>
</feature>
<organism evidence="1 2">
    <name type="scientific">Glonium stellatum</name>
    <dbReference type="NCBI Taxonomy" id="574774"/>
    <lineage>
        <taxon>Eukaryota</taxon>
        <taxon>Fungi</taxon>
        <taxon>Dikarya</taxon>
        <taxon>Ascomycota</taxon>
        <taxon>Pezizomycotina</taxon>
        <taxon>Dothideomycetes</taxon>
        <taxon>Pleosporomycetidae</taxon>
        <taxon>Gloniales</taxon>
        <taxon>Gloniaceae</taxon>
        <taxon>Glonium</taxon>
    </lineage>
</organism>
<proteinExistence type="predicted"/>
<protein>
    <submittedName>
        <fullName evidence="1">Uncharacterized protein</fullName>
    </submittedName>
</protein>
<accession>A0A8E2ESJ9</accession>
<evidence type="ECO:0000313" key="1">
    <source>
        <dbReference type="EMBL" id="OCL03908.1"/>
    </source>
</evidence>
<keyword evidence="2" id="KW-1185">Reference proteome</keyword>
<evidence type="ECO:0000313" key="2">
    <source>
        <dbReference type="Proteomes" id="UP000250140"/>
    </source>
</evidence>
<name>A0A8E2ESJ9_9PEZI</name>
<dbReference type="EMBL" id="KV750653">
    <property type="protein sequence ID" value="OCL03908.1"/>
    <property type="molecule type" value="Genomic_DNA"/>
</dbReference>
<feature type="non-terminal residue" evidence="1">
    <location>
        <position position="93"/>
    </location>
</feature>
<gene>
    <name evidence="1" type="ORF">AOQ84DRAFT_274959</name>
</gene>